<comment type="caution">
    <text evidence="1">The sequence shown here is derived from an EMBL/GenBank/DDBJ whole genome shotgun (WGS) entry which is preliminary data.</text>
</comment>
<dbReference type="EMBL" id="JAPESX010002126">
    <property type="protein sequence ID" value="KAJ8109236.1"/>
    <property type="molecule type" value="Genomic_DNA"/>
</dbReference>
<evidence type="ECO:0000313" key="2">
    <source>
        <dbReference type="Proteomes" id="UP001153334"/>
    </source>
</evidence>
<name>A0ACC2I1K7_9PEZI</name>
<accession>A0ACC2I1K7</accession>
<protein>
    <submittedName>
        <fullName evidence="1">Uncharacterized protein</fullName>
    </submittedName>
</protein>
<reference evidence="1" key="1">
    <citation type="submission" date="2022-11" db="EMBL/GenBank/DDBJ databases">
        <title>Genome Sequence of Nemania bipapillata.</title>
        <authorList>
            <person name="Buettner E."/>
        </authorList>
    </citation>
    <scope>NUCLEOTIDE SEQUENCE</scope>
    <source>
        <strain evidence="1">CP14</strain>
    </source>
</reference>
<proteinExistence type="predicted"/>
<organism evidence="1 2">
    <name type="scientific">Nemania bipapillata</name>
    <dbReference type="NCBI Taxonomy" id="110536"/>
    <lineage>
        <taxon>Eukaryota</taxon>
        <taxon>Fungi</taxon>
        <taxon>Dikarya</taxon>
        <taxon>Ascomycota</taxon>
        <taxon>Pezizomycotina</taxon>
        <taxon>Sordariomycetes</taxon>
        <taxon>Xylariomycetidae</taxon>
        <taxon>Xylariales</taxon>
        <taxon>Xylariaceae</taxon>
        <taxon>Nemania</taxon>
    </lineage>
</organism>
<keyword evidence="2" id="KW-1185">Reference proteome</keyword>
<dbReference type="Proteomes" id="UP001153334">
    <property type="component" value="Unassembled WGS sequence"/>
</dbReference>
<gene>
    <name evidence="1" type="ORF">ONZ43_g6189</name>
</gene>
<sequence>MASTPSSTQRTNRPVLDAQLNAALLDFAPKYMRDQLERLAQACDQRLEREVLPRLLAVLRDIDHERDAFEEHRRSAARDLRTHLNLLRFDAGAIDDAIGQLHAVSPRYFTILPSAASLSLPVSALASLSAPSTAASSDPAIDTLHANTAGQTIATPASTPEIPSHNAQYSATGAGPSTPSAKSLGLDSRARAQTIDKSFVVPCSPKRSRIDPGKEIDTPSKRQRTADENGVVEATQSKIERRVAFPNLKTGVDGGEMASKYWIREHLGAIPHTFIPTGSSRSTTQADEADDIVRKHQEIEEDFSPPLPKLRGSLPNLQSDGEEEHKKLRRTRRNISRPDYAEIVANKDPWNAPEIETDRMTKTGSITRSTASSKRRLTKPGIGSASGLTGPKK</sequence>
<evidence type="ECO:0000313" key="1">
    <source>
        <dbReference type="EMBL" id="KAJ8109236.1"/>
    </source>
</evidence>